<evidence type="ECO:0000256" key="7">
    <source>
        <dbReference type="ARBA" id="ARBA00023004"/>
    </source>
</evidence>
<dbReference type="PANTHER" id="PTHR46300:SF5">
    <property type="entry name" value="CYTOCHROME P450"/>
    <property type="match status" value="1"/>
</dbReference>
<dbReference type="GO" id="GO:0004497">
    <property type="term" value="F:monooxygenase activity"/>
    <property type="evidence" value="ECO:0007669"/>
    <property type="project" value="UniProtKB-KW"/>
</dbReference>
<keyword evidence="6" id="KW-0560">Oxidoreductase</keyword>
<protein>
    <submittedName>
        <fullName evidence="9">Cytochrome P450</fullName>
    </submittedName>
</protein>
<dbReference type="AlphaFoldDB" id="A0A6A4I486"/>
<gene>
    <name evidence="9" type="ORF">BT96DRAFT_972650</name>
</gene>
<dbReference type="Gene3D" id="1.10.630.10">
    <property type="entry name" value="Cytochrome P450"/>
    <property type="match status" value="1"/>
</dbReference>
<dbReference type="GO" id="GO:0005506">
    <property type="term" value="F:iron ion binding"/>
    <property type="evidence" value="ECO:0007669"/>
    <property type="project" value="InterPro"/>
</dbReference>
<dbReference type="Pfam" id="PF00067">
    <property type="entry name" value="p450"/>
    <property type="match status" value="1"/>
</dbReference>
<accession>A0A6A4I486</accession>
<dbReference type="OrthoDB" id="2789670at2759"/>
<evidence type="ECO:0000256" key="1">
    <source>
        <dbReference type="ARBA" id="ARBA00001971"/>
    </source>
</evidence>
<dbReference type="GO" id="GO:0016705">
    <property type="term" value="F:oxidoreductase activity, acting on paired donors, with incorporation or reduction of molecular oxygen"/>
    <property type="evidence" value="ECO:0007669"/>
    <property type="project" value="InterPro"/>
</dbReference>
<dbReference type="InterPro" id="IPR001128">
    <property type="entry name" value="Cyt_P450"/>
</dbReference>
<keyword evidence="4" id="KW-0349">Heme</keyword>
<dbReference type="InterPro" id="IPR036396">
    <property type="entry name" value="Cyt_P450_sf"/>
</dbReference>
<dbReference type="InterPro" id="IPR002401">
    <property type="entry name" value="Cyt_P450_E_grp-I"/>
</dbReference>
<proteinExistence type="inferred from homology"/>
<keyword evidence="10" id="KW-1185">Reference proteome</keyword>
<evidence type="ECO:0000256" key="8">
    <source>
        <dbReference type="ARBA" id="ARBA00023033"/>
    </source>
</evidence>
<evidence type="ECO:0000256" key="4">
    <source>
        <dbReference type="ARBA" id="ARBA00022617"/>
    </source>
</evidence>
<evidence type="ECO:0000256" key="6">
    <source>
        <dbReference type="ARBA" id="ARBA00023002"/>
    </source>
</evidence>
<sequence>MYLEVLGRKMVILDTLEAANDLLEKRSSIYSCLPNFVIFNMMGWECNLVILQYGKRFLLHRKLLQNYFGHQESMSFKPISYEESIVMVKRLMDNPTDYDKIIERYMTCIVAKIAYGYSITDDNDHLSVLAYKVGEMVHNSGPPASTPVDFFPLLAHFPSWFPGTYYAEYARKWKSLIQEFIDYPFNFTTIKLSEGKAQPSFVSKHISDMEAQDIANQEDYIEDIKNAAAVLYGAGVDTTWGTIVVFLIAMVLHPEYQAKAQAEIDAVCGNDRLPNFEDHESLPYIEYIMREVMRWRPVVPMGIPHRSLQDDVYNGMFIRKRGEKLSALAAGCTSLHNPKKPESPQPRKSTRFFRKWMTSRSNKLSNNQNDELVGIFEIWLFDKLFGLPFP</sequence>
<evidence type="ECO:0000256" key="3">
    <source>
        <dbReference type="ARBA" id="ARBA00010617"/>
    </source>
</evidence>
<dbReference type="GO" id="GO:0020037">
    <property type="term" value="F:heme binding"/>
    <property type="evidence" value="ECO:0007669"/>
    <property type="project" value="InterPro"/>
</dbReference>
<evidence type="ECO:0000256" key="5">
    <source>
        <dbReference type="ARBA" id="ARBA00022723"/>
    </source>
</evidence>
<dbReference type="SUPFAM" id="SSF48264">
    <property type="entry name" value="Cytochrome P450"/>
    <property type="match status" value="1"/>
</dbReference>
<reference evidence="9" key="1">
    <citation type="journal article" date="2019" name="Environ. Microbiol.">
        <title>Fungal ecological strategies reflected in gene transcription - a case study of two litter decomposers.</title>
        <authorList>
            <person name="Barbi F."/>
            <person name="Kohler A."/>
            <person name="Barry K."/>
            <person name="Baskaran P."/>
            <person name="Daum C."/>
            <person name="Fauchery L."/>
            <person name="Ihrmark K."/>
            <person name="Kuo A."/>
            <person name="LaButti K."/>
            <person name="Lipzen A."/>
            <person name="Morin E."/>
            <person name="Grigoriev I.V."/>
            <person name="Henrissat B."/>
            <person name="Lindahl B."/>
            <person name="Martin F."/>
        </authorList>
    </citation>
    <scope>NUCLEOTIDE SEQUENCE</scope>
    <source>
        <strain evidence="9">JB14</strain>
    </source>
</reference>
<evidence type="ECO:0000313" key="10">
    <source>
        <dbReference type="Proteomes" id="UP000799118"/>
    </source>
</evidence>
<dbReference type="InterPro" id="IPR050364">
    <property type="entry name" value="Cytochrome_P450_fung"/>
</dbReference>
<dbReference type="PANTHER" id="PTHR46300">
    <property type="entry name" value="P450, PUTATIVE (EUROFUNG)-RELATED-RELATED"/>
    <property type="match status" value="1"/>
</dbReference>
<evidence type="ECO:0000256" key="2">
    <source>
        <dbReference type="ARBA" id="ARBA00005179"/>
    </source>
</evidence>
<dbReference type="Proteomes" id="UP000799118">
    <property type="component" value="Unassembled WGS sequence"/>
</dbReference>
<dbReference type="EMBL" id="ML769410">
    <property type="protein sequence ID" value="KAE9405311.1"/>
    <property type="molecule type" value="Genomic_DNA"/>
</dbReference>
<name>A0A6A4I486_9AGAR</name>
<comment type="similarity">
    <text evidence="3">Belongs to the cytochrome P450 family.</text>
</comment>
<keyword evidence="7" id="KW-0408">Iron</keyword>
<organism evidence="9 10">
    <name type="scientific">Gymnopus androsaceus JB14</name>
    <dbReference type="NCBI Taxonomy" id="1447944"/>
    <lineage>
        <taxon>Eukaryota</taxon>
        <taxon>Fungi</taxon>
        <taxon>Dikarya</taxon>
        <taxon>Basidiomycota</taxon>
        <taxon>Agaricomycotina</taxon>
        <taxon>Agaricomycetes</taxon>
        <taxon>Agaricomycetidae</taxon>
        <taxon>Agaricales</taxon>
        <taxon>Marasmiineae</taxon>
        <taxon>Omphalotaceae</taxon>
        <taxon>Gymnopus</taxon>
    </lineage>
</organism>
<keyword evidence="5" id="KW-0479">Metal-binding</keyword>
<dbReference type="PRINTS" id="PR00463">
    <property type="entry name" value="EP450I"/>
</dbReference>
<keyword evidence="8" id="KW-0503">Monooxygenase</keyword>
<evidence type="ECO:0000313" key="9">
    <source>
        <dbReference type="EMBL" id="KAE9405311.1"/>
    </source>
</evidence>
<comment type="cofactor">
    <cofactor evidence="1">
        <name>heme</name>
        <dbReference type="ChEBI" id="CHEBI:30413"/>
    </cofactor>
</comment>
<comment type="pathway">
    <text evidence="2">Secondary metabolite biosynthesis.</text>
</comment>